<protein>
    <recommendedName>
        <fullName evidence="3">Proteasome assembly chaperone 3</fullName>
    </recommendedName>
</protein>
<dbReference type="Proteomes" id="UP000320762">
    <property type="component" value="Unassembled WGS sequence"/>
</dbReference>
<organism evidence="1 2">
    <name type="scientific">Schizophyllum amplum</name>
    <dbReference type="NCBI Taxonomy" id="97359"/>
    <lineage>
        <taxon>Eukaryota</taxon>
        <taxon>Fungi</taxon>
        <taxon>Dikarya</taxon>
        <taxon>Basidiomycota</taxon>
        <taxon>Agaricomycotina</taxon>
        <taxon>Agaricomycetes</taxon>
        <taxon>Agaricomycetidae</taxon>
        <taxon>Agaricales</taxon>
        <taxon>Schizophyllaceae</taxon>
        <taxon>Schizophyllum</taxon>
    </lineage>
</organism>
<dbReference type="PANTHER" id="PTHR33559:SF1">
    <property type="entry name" value="PROTEASOME ASSEMBLY CHAPERONE 4"/>
    <property type="match status" value="1"/>
</dbReference>
<dbReference type="PANTHER" id="PTHR33559">
    <property type="entry name" value="PROTEASOME ASSEMBLY CHAPERONE 4"/>
    <property type="match status" value="1"/>
</dbReference>
<dbReference type="OrthoDB" id="368507at2759"/>
<proteinExistence type="predicted"/>
<evidence type="ECO:0000313" key="1">
    <source>
        <dbReference type="EMBL" id="TRM70023.1"/>
    </source>
</evidence>
<dbReference type="InterPro" id="IPR032157">
    <property type="entry name" value="PAC4"/>
</dbReference>
<evidence type="ECO:0000313" key="2">
    <source>
        <dbReference type="Proteomes" id="UP000320762"/>
    </source>
</evidence>
<accession>A0A550CZ16</accession>
<dbReference type="AlphaFoldDB" id="A0A550CZ16"/>
<dbReference type="GO" id="GO:0043248">
    <property type="term" value="P:proteasome assembly"/>
    <property type="evidence" value="ECO:0007669"/>
    <property type="project" value="InterPro"/>
</dbReference>
<reference evidence="1 2" key="1">
    <citation type="journal article" date="2019" name="New Phytol.">
        <title>Comparative genomics reveals unique wood-decay strategies and fruiting body development in the Schizophyllaceae.</title>
        <authorList>
            <person name="Almasi E."/>
            <person name="Sahu N."/>
            <person name="Krizsan K."/>
            <person name="Balint B."/>
            <person name="Kovacs G.M."/>
            <person name="Kiss B."/>
            <person name="Cseklye J."/>
            <person name="Drula E."/>
            <person name="Henrissat B."/>
            <person name="Nagy I."/>
            <person name="Chovatia M."/>
            <person name="Adam C."/>
            <person name="LaButti K."/>
            <person name="Lipzen A."/>
            <person name="Riley R."/>
            <person name="Grigoriev I.V."/>
            <person name="Nagy L.G."/>
        </authorList>
    </citation>
    <scope>NUCLEOTIDE SEQUENCE [LARGE SCALE GENOMIC DNA]</scope>
    <source>
        <strain evidence="1 2">NL-1724</strain>
    </source>
</reference>
<name>A0A550CZ16_9AGAR</name>
<evidence type="ECO:0008006" key="3">
    <source>
        <dbReference type="Google" id="ProtNLM"/>
    </source>
</evidence>
<gene>
    <name evidence="1" type="ORF">BD626DRAFT_22190</name>
</gene>
<sequence length="138" mass="14588">MANISVTTRYVSPQDDSLPPLALQITRMVGSYMLWVGMAEGGPDRVAEAPLRGNLCKDWACAMPCVSGGAGAATALFRTSGSDVALSMAQRLAKRFKKQIFLSVDIPASFLTLGQGARVLLEAEKGVVAALKELETGE</sequence>
<keyword evidence="2" id="KW-1185">Reference proteome</keyword>
<dbReference type="EMBL" id="VDMD01000001">
    <property type="protein sequence ID" value="TRM70023.1"/>
    <property type="molecule type" value="Genomic_DNA"/>
</dbReference>
<comment type="caution">
    <text evidence="1">The sequence shown here is derived from an EMBL/GenBank/DDBJ whole genome shotgun (WGS) entry which is preliminary data.</text>
</comment>
<dbReference type="Pfam" id="PF16093">
    <property type="entry name" value="PAC4"/>
    <property type="match status" value="1"/>
</dbReference>